<evidence type="ECO:0000256" key="1">
    <source>
        <dbReference type="SAM" id="Phobius"/>
    </source>
</evidence>
<dbReference type="EMBL" id="SZQL01000041">
    <property type="protein sequence ID" value="TKK64164.1"/>
    <property type="molecule type" value="Genomic_DNA"/>
</dbReference>
<dbReference type="RefSeq" id="WP_137264200.1">
    <property type="nucleotide sequence ID" value="NZ_SZQL01000041.1"/>
</dbReference>
<name>A0A4U3KRU1_9BACT</name>
<proteinExistence type="predicted"/>
<keyword evidence="1" id="KW-1133">Transmembrane helix</keyword>
<protein>
    <submittedName>
        <fullName evidence="2">Uncharacterized protein</fullName>
    </submittedName>
</protein>
<gene>
    <name evidence="2" type="ORF">FC093_23135</name>
</gene>
<keyword evidence="3" id="KW-1185">Reference proteome</keyword>
<reference evidence="2 3" key="1">
    <citation type="submission" date="2019-05" db="EMBL/GenBank/DDBJ databases">
        <title>Panacibacter sp. strain 17mud1-8 Genome sequencing and assembly.</title>
        <authorList>
            <person name="Chhetri G."/>
        </authorList>
    </citation>
    <scope>NUCLEOTIDE SEQUENCE [LARGE SCALE GENOMIC DNA]</scope>
    <source>
        <strain evidence="2 3">17mud1-8</strain>
    </source>
</reference>
<dbReference type="Proteomes" id="UP000305848">
    <property type="component" value="Unassembled WGS sequence"/>
</dbReference>
<sequence length="104" mass="11842">MNTVIASLILVFVAIAFAATVISGLLKLVFFFKQKDTYRHILKFGLLGEMAGLIIMFAVWLLYRNEINNWGEPESIIAIPFYSMLLGQLIGTVVTYRNNRRLKT</sequence>
<dbReference type="AlphaFoldDB" id="A0A4U3KRU1"/>
<feature type="transmembrane region" description="Helical" evidence="1">
    <location>
        <begin position="44"/>
        <end position="63"/>
    </location>
</feature>
<keyword evidence="1" id="KW-0812">Transmembrane</keyword>
<accession>A0A4U3KRU1</accession>
<evidence type="ECO:0000313" key="2">
    <source>
        <dbReference type="EMBL" id="TKK64164.1"/>
    </source>
</evidence>
<feature type="transmembrane region" description="Helical" evidence="1">
    <location>
        <begin position="75"/>
        <end position="96"/>
    </location>
</feature>
<comment type="caution">
    <text evidence="2">The sequence shown here is derived from an EMBL/GenBank/DDBJ whole genome shotgun (WGS) entry which is preliminary data.</text>
</comment>
<keyword evidence="1" id="KW-0472">Membrane</keyword>
<evidence type="ECO:0000313" key="3">
    <source>
        <dbReference type="Proteomes" id="UP000305848"/>
    </source>
</evidence>
<organism evidence="2 3">
    <name type="scientific">Ilyomonas limi</name>
    <dbReference type="NCBI Taxonomy" id="2575867"/>
    <lineage>
        <taxon>Bacteria</taxon>
        <taxon>Pseudomonadati</taxon>
        <taxon>Bacteroidota</taxon>
        <taxon>Chitinophagia</taxon>
        <taxon>Chitinophagales</taxon>
        <taxon>Chitinophagaceae</taxon>
        <taxon>Ilyomonas</taxon>
    </lineage>
</organism>
<dbReference type="OrthoDB" id="9991826at2"/>
<feature type="transmembrane region" description="Helical" evidence="1">
    <location>
        <begin position="6"/>
        <end position="32"/>
    </location>
</feature>